<sequence length="141" mass="15039">MVALLILALAAQPVPATFYNRPGARPGDVAISLERCRMIVTGTTALGPPLGPPVLNGGEVRAPDDLRRCMRERGWRRFALTRAARRRLAAMPPARRAASIARLEGAVRPAGSRPLDPPPIRLRVPALTDDVATPAGLEPAT</sequence>
<accession>A0A2A4B4X4</accession>
<protein>
    <submittedName>
        <fullName evidence="1">Uncharacterized protein</fullName>
    </submittedName>
</protein>
<dbReference type="AlphaFoldDB" id="A0A2A4B4X4"/>
<proteinExistence type="predicted"/>
<name>A0A2A4B4X4_9SPHN</name>
<evidence type="ECO:0000313" key="2">
    <source>
        <dbReference type="Proteomes" id="UP000218366"/>
    </source>
</evidence>
<dbReference type="EMBL" id="NWMW01000002">
    <property type="protein sequence ID" value="PCD02706.1"/>
    <property type="molecule type" value="Genomic_DNA"/>
</dbReference>
<dbReference type="Proteomes" id="UP000218366">
    <property type="component" value="Unassembled WGS sequence"/>
</dbReference>
<dbReference type="RefSeq" id="WP_096344082.1">
    <property type="nucleotide sequence ID" value="NZ_NWMW01000002.1"/>
</dbReference>
<comment type="caution">
    <text evidence="1">The sequence shown here is derived from an EMBL/GenBank/DDBJ whole genome shotgun (WGS) entry which is preliminary data.</text>
</comment>
<gene>
    <name evidence="1" type="ORF">COC42_15095</name>
</gene>
<keyword evidence="2" id="KW-1185">Reference proteome</keyword>
<reference evidence="1 2" key="1">
    <citation type="submission" date="2017-09" db="EMBL/GenBank/DDBJ databases">
        <title>Sphingomonas spermidinifaciens 9NM-10, whole genome shotgun sequence.</title>
        <authorList>
            <person name="Feng G."/>
            <person name="Zhu H."/>
        </authorList>
    </citation>
    <scope>NUCLEOTIDE SEQUENCE [LARGE SCALE GENOMIC DNA]</scope>
    <source>
        <strain evidence="1 2">9NM-10</strain>
    </source>
</reference>
<organism evidence="1 2">
    <name type="scientific">Sphingomonas spermidinifaciens</name>
    <dbReference type="NCBI Taxonomy" id="1141889"/>
    <lineage>
        <taxon>Bacteria</taxon>
        <taxon>Pseudomonadati</taxon>
        <taxon>Pseudomonadota</taxon>
        <taxon>Alphaproteobacteria</taxon>
        <taxon>Sphingomonadales</taxon>
        <taxon>Sphingomonadaceae</taxon>
        <taxon>Sphingomonas</taxon>
    </lineage>
</organism>
<evidence type="ECO:0000313" key="1">
    <source>
        <dbReference type="EMBL" id="PCD02706.1"/>
    </source>
</evidence>